<dbReference type="GO" id="GO:0000978">
    <property type="term" value="F:RNA polymerase II cis-regulatory region sequence-specific DNA binding"/>
    <property type="evidence" value="ECO:0007669"/>
    <property type="project" value="TreeGrafter"/>
</dbReference>
<dbReference type="InterPro" id="IPR007604">
    <property type="entry name" value="CP2"/>
</dbReference>
<comment type="caution">
    <text evidence="3">The sequence shown here is derived from an EMBL/GenBank/DDBJ whole genome shotgun (WGS) entry which is preliminary data.</text>
</comment>
<dbReference type="Pfam" id="PF04516">
    <property type="entry name" value="CP2"/>
    <property type="match status" value="2"/>
</dbReference>
<keyword evidence="4" id="KW-1185">Reference proteome</keyword>
<organism evidence="3 4">
    <name type="scientific">Smithornis capensis</name>
    <dbReference type="NCBI Taxonomy" id="363769"/>
    <lineage>
        <taxon>Eukaryota</taxon>
        <taxon>Metazoa</taxon>
        <taxon>Chordata</taxon>
        <taxon>Craniata</taxon>
        <taxon>Vertebrata</taxon>
        <taxon>Euteleostomi</taxon>
        <taxon>Archelosauria</taxon>
        <taxon>Archosauria</taxon>
        <taxon>Dinosauria</taxon>
        <taxon>Saurischia</taxon>
        <taxon>Theropoda</taxon>
        <taxon>Coelurosauria</taxon>
        <taxon>Aves</taxon>
        <taxon>Neognathae</taxon>
        <taxon>Neoaves</taxon>
        <taxon>Telluraves</taxon>
        <taxon>Australaves</taxon>
        <taxon>Passeriformes</taxon>
        <taxon>Eurylaimidae</taxon>
        <taxon>Smithornis</taxon>
    </lineage>
</organism>
<reference evidence="3 4" key="1">
    <citation type="submission" date="2019-09" db="EMBL/GenBank/DDBJ databases">
        <title>Bird 10,000 Genomes (B10K) Project - Family phase.</title>
        <authorList>
            <person name="Zhang G."/>
        </authorList>
    </citation>
    <scope>NUCLEOTIDE SEQUENCE [LARGE SCALE GENOMIC DNA]</scope>
    <source>
        <strain evidence="3">B10K-CU-031-20</strain>
    </source>
</reference>
<dbReference type="InterPro" id="IPR040167">
    <property type="entry name" value="TF_CP2-like"/>
</dbReference>
<dbReference type="EMBL" id="VWYW01002683">
    <property type="protein sequence ID" value="NXF14072.1"/>
    <property type="molecule type" value="Genomic_DNA"/>
</dbReference>
<feature type="domain" description="Grh/CP2 DB" evidence="2">
    <location>
        <begin position="1"/>
        <end position="172"/>
    </location>
</feature>
<proteinExistence type="predicted"/>
<feature type="non-terminal residue" evidence="3">
    <location>
        <position position="1"/>
    </location>
</feature>
<dbReference type="GO" id="GO:0005634">
    <property type="term" value="C:nucleus"/>
    <property type="evidence" value="ECO:0007669"/>
    <property type="project" value="UniProtKB-SubCell"/>
</dbReference>
<dbReference type="AlphaFoldDB" id="A0A7K8RB05"/>
<evidence type="ECO:0000313" key="4">
    <source>
        <dbReference type="Proteomes" id="UP000567624"/>
    </source>
</evidence>
<evidence type="ECO:0000313" key="3">
    <source>
        <dbReference type="EMBL" id="NXF14072.1"/>
    </source>
</evidence>
<keyword evidence="1" id="KW-0238">DNA-binding</keyword>
<protein>
    <submittedName>
        <fullName evidence="3">TFCP2 factor</fullName>
    </submittedName>
</protein>
<comment type="subcellular location">
    <subcellularLocation>
        <location evidence="1">Nucleus</location>
    </subcellularLocation>
</comment>
<feature type="non-terminal residue" evidence="3">
    <location>
        <position position="172"/>
    </location>
</feature>
<evidence type="ECO:0000259" key="2">
    <source>
        <dbReference type="PROSITE" id="PS51968"/>
    </source>
</evidence>
<evidence type="ECO:0000256" key="1">
    <source>
        <dbReference type="PROSITE-ProRule" id="PRU01313"/>
    </source>
</evidence>
<dbReference type="PANTHER" id="PTHR11037">
    <property type="entry name" value="TRANSCRIPTION FACTOR CP2"/>
    <property type="match status" value="1"/>
</dbReference>
<dbReference type="PROSITE" id="PS51968">
    <property type="entry name" value="GRH_CP2_DB"/>
    <property type="match status" value="1"/>
</dbReference>
<gene>
    <name evidence="3" type="primary">Tfcp2</name>
    <name evidence="3" type="ORF">SMICAP_R10117</name>
</gene>
<dbReference type="Proteomes" id="UP000567624">
    <property type="component" value="Unassembled WGS sequence"/>
</dbReference>
<name>A0A7K8RB05_9PASS</name>
<keyword evidence="1" id="KW-0539">Nucleus</keyword>
<sequence>GQSYEIRMLDNRKLGELPEINGKLVKSIFRVVFHDRRLQYTEHQQLEGWRWNRPGDRILDIGESHLAGAAGGAQVGSPAPPKDIPMSVGIIDPRANPTQLNTVEFLWDPAKRTSVFIQVHCISTEFTLRKHGGEKGVPFRVQIDTFRQGDGGDYSEHLHSASCQIKVFKVPG</sequence>
<dbReference type="GO" id="GO:0001228">
    <property type="term" value="F:DNA-binding transcription activator activity, RNA polymerase II-specific"/>
    <property type="evidence" value="ECO:0007669"/>
    <property type="project" value="TreeGrafter"/>
</dbReference>
<dbReference type="PANTHER" id="PTHR11037:SF11">
    <property type="entry name" value="ALPHA-GLOBIN TRANSCRIPTION FACTOR CP2"/>
    <property type="match status" value="1"/>
</dbReference>
<accession>A0A7K8RB05</accession>